<organism evidence="1 2">
    <name type="scientific">Strongyloides venezuelensis</name>
    <name type="common">Threadworm</name>
    <dbReference type="NCBI Taxonomy" id="75913"/>
    <lineage>
        <taxon>Eukaryota</taxon>
        <taxon>Metazoa</taxon>
        <taxon>Ecdysozoa</taxon>
        <taxon>Nematoda</taxon>
        <taxon>Chromadorea</taxon>
        <taxon>Rhabditida</taxon>
        <taxon>Tylenchina</taxon>
        <taxon>Panagrolaimomorpha</taxon>
        <taxon>Strongyloidoidea</taxon>
        <taxon>Strongyloididae</taxon>
        <taxon>Strongyloides</taxon>
    </lineage>
</organism>
<proteinExistence type="predicted"/>
<sequence length="224" mass="26506">MSSMETVYVLRGYFEFFKNYLSFVNYKDDSMIKGKQILILIKTVLDLVYLSQDPTILVDELKKEWIIHADLYFQCVYCLFGKRYQQHLKMHNLLHVPYQLDYFGLPLHFFSVIHFESANSRLKQLLLLSNNRLNKPKTILTKIMWKVQTDIYKENEEISTINNCGWSYDFGDKSCLEMNISKNIAEEKEIEKIVDDINTSILLKSTDETLEESLNDPNDFTWLP</sequence>
<reference evidence="1" key="1">
    <citation type="submission" date="2014-07" db="EMBL/GenBank/DDBJ databases">
        <authorList>
            <person name="Martin A.A"/>
            <person name="De Silva N."/>
        </authorList>
    </citation>
    <scope>NUCLEOTIDE SEQUENCE</scope>
</reference>
<evidence type="ECO:0000313" key="1">
    <source>
        <dbReference type="Proteomes" id="UP000035680"/>
    </source>
</evidence>
<protein>
    <submittedName>
        <fullName evidence="2">BTB domain-containing protein</fullName>
    </submittedName>
</protein>
<name>A0A0K0FW97_STRVS</name>
<accession>A0A0K0FW97</accession>
<keyword evidence="1" id="KW-1185">Reference proteome</keyword>
<dbReference type="WBParaSite" id="SVE_1666500.1">
    <property type="protein sequence ID" value="SVE_1666500.1"/>
    <property type="gene ID" value="SVE_1666500"/>
</dbReference>
<dbReference type="AlphaFoldDB" id="A0A0K0FW97"/>
<evidence type="ECO:0000313" key="2">
    <source>
        <dbReference type="WBParaSite" id="SVE_1666500.1"/>
    </source>
</evidence>
<dbReference type="Proteomes" id="UP000035680">
    <property type="component" value="Unassembled WGS sequence"/>
</dbReference>
<reference evidence="2" key="2">
    <citation type="submission" date="2015-08" db="UniProtKB">
        <authorList>
            <consortium name="WormBaseParasite"/>
        </authorList>
    </citation>
    <scope>IDENTIFICATION</scope>
</reference>